<dbReference type="AlphaFoldDB" id="A0A2P5EUP3"/>
<keyword evidence="3" id="KW-1185">Reference proteome</keyword>
<keyword evidence="1" id="KW-0175">Coiled coil</keyword>
<dbReference type="InParanoid" id="A0A2P5EUP3"/>
<comment type="caution">
    <text evidence="2">The sequence shown here is derived from an EMBL/GenBank/DDBJ whole genome shotgun (WGS) entry which is preliminary data.</text>
</comment>
<accession>A0A2P5EUP3</accession>
<dbReference type="OrthoDB" id="10493225at2759"/>
<gene>
    <name evidence="2" type="ORF">TorRG33x02_149330</name>
</gene>
<evidence type="ECO:0000256" key="1">
    <source>
        <dbReference type="SAM" id="Coils"/>
    </source>
</evidence>
<protein>
    <submittedName>
        <fullName evidence="2">Uncharacterized protein</fullName>
    </submittedName>
</protein>
<name>A0A2P5EUP3_TREOI</name>
<sequence length="160" mass="17635">MSTTLTTPLNTPPSPPTVNAAYLTKKKGKARAIDEFALKTQKTSALSGLTKNAQKKKAKEAAEKIVVKESLLRKAKIAQDDYKQKLDNAIKQIHDLEHSKGKAKEAEEKLKAADDFLERATWRRVARTKVKGEQGTGILVIGAQPEIDEMIAELSGNQHF</sequence>
<feature type="coiled-coil region" evidence="1">
    <location>
        <begin position="72"/>
        <end position="106"/>
    </location>
</feature>
<reference evidence="3" key="1">
    <citation type="submission" date="2016-06" db="EMBL/GenBank/DDBJ databases">
        <title>Parallel loss of symbiosis genes in relatives of nitrogen-fixing non-legume Parasponia.</title>
        <authorList>
            <person name="Van Velzen R."/>
            <person name="Holmer R."/>
            <person name="Bu F."/>
            <person name="Rutten L."/>
            <person name="Van Zeijl A."/>
            <person name="Liu W."/>
            <person name="Santuari L."/>
            <person name="Cao Q."/>
            <person name="Sharma T."/>
            <person name="Shen D."/>
            <person name="Roswanjaya Y."/>
            <person name="Wardhani T."/>
            <person name="Kalhor M.S."/>
            <person name="Jansen J."/>
            <person name="Van den Hoogen J."/>
            <person name="Gungor B."/>
            <person name="Hartog M."/>
            <person name="Hontelez J."/>
            <person name="Verver J."/>
            <person name="Yang W.-C."/>
            <person name="Schijlen E."/>
            <person name="Repin R."/>
            <person name="Schilthuizen M."/>
            <person name="Schranz E."/>
            <person name="Heidstra R."/>
            <person name="Miyata K."/>
            <person name="Fedorova E."/>
            <person name="Kohlen W."/>
            <person name="Bisseling T."/>
            <person name="Smit S."/>
            <person name="Geurts R."/>
        </authorList>
    </citation>
    <scope>NUCLEOTIDE SEQUENCE [LARGE SCALE GENOMIC DNA]</scope>
    <source>
        <strain evidence="3">cv. RG33-2</strain>
    </source>
</reference>
<proteinExistence type="predicted"/>
<organism evidence="2 3">
    <name type="scientific">Trema orientale</name>
    <name type="common">Charcoal tree</name>
    <name type="synonym">Celtis orientalis</name>
    <dbReference type="NCBI Taxonomy" id="63057"/>
    <lineage>
        <taxon>Eukaryota</taxon>
        <taxon>Viridiplantae</taxon>
        <taxon>Streptophyta</taxon>
        <taxon>Embryophyta</taxon>
        <taxon>Tracheophyta</taxon>
        <taxon>Spermatophyta</taxon>
        <taxon>Magnoliopsida</taxon>
        <taxon>eudicotyledons</taxon>
        <taxon>Gunneridae</taxon>
        <taxon>Pentapetalae</taxon>
        <taxon>rosids</taxon>
        <taxon>fabids</taxon>
        <taxon>Rosales</taxon>
        <taxon>Cannabaceae</taxon>
        <taxon>Trema</taxon>
    </lineage>
</organism>
<dbReference type="Proteomes" id="UP000237000">
    <property type="component" value="Unassembled WGS sequence"/>
</dbReference>
<evidence type="ECO:0000313" key="3">
    <source>
        <dbReference type="Proteomes" id="UP000237000"/>
    </source>
</evidence>
<dbReference type="EMBL" id="JXTC01000096">
    <property type="protein sequence ID" value="PON89262.1"/>
    <property type="molecule type" value="Genomic_DNA"/>
</dbReference>
<evidence type="ECO:0000313" key="2">
    <source>
        <dbReference type="EMBL" id="PON89262.1"/>
    </source>
</evidence>